<proteinExistence type="predicted"/>
<evidence type="ECO:0000313" key="2">
    <source>
        <dbReference type="Proteomes" id="UP001597079"/>
    </source>
</evidence>
<dbReference type="EMBL" id="JBHUCX010000092">
    <property type="protein sequence ID" value="MFD1677509.1"/>
    <property type="molecule type" value="Genomic_DNA"/>
</dbReference>
<organism evidence="1 2">
    <name type="scientific">Alicyclobacillus fodiniaquatilis</name>
    <dbReference type="NCBI Taxonomy" id="1661150"/>
    <lineage>
        <taxon>Bacteria</taxon>
        <taxon>Bacillati</taxon>
        <taxon>Bacillota</taxon>
        <taxon>Bacilli</taxon>
        <taxon>Bacillales</taxon>
        <taxon>Alicyclobacillaceae</taxon>
        <taxon>Alicyclobacillus</taxon>
    </lineage>
</organism>
<comment type="caution">
    <text evidence="1">The sequence shown here is derived from an EMBL/GenBank/DDBJ whole genome shotgun (WGS) entry which is preliminary data.</text>
</comment>
<dbReference type="InterPro" id="IPR014931">
    <property type="entry name" value="DUF1805"/>
</dbReference>
<reference evidence="2" key="1">
    <citation type="journal article" date="2019" name="Int. J. Syst. Evol. Microbiol.">
        <title>The Global Catalogue of Microorganisms (GCM) 10K type strain sequencing project: providing services to taxonomists for standard genome sequencing and annotation.</title>
        <authorList>
            <consortium name="The Broad Institute Genomics Platform"/>
            <consortium name="The Broad Institute Genome Sequencing Center for Infectious Disease"/>
            <person name="Wu L."/>
            <person name="Ma J."/>
        </authorList>
    </citation>
    <scope>NUCLEOTIDE SEQUENCE [LARGE SCALE GENOMIC DNA]</scope>
    <source>
        <strain evidence="2">CGMCC 1.12286</strain>
    </source>
</reference>
<dbReference type="SUPFAM" id="SSF102891">
    <property type="entry name" value="Hypothetical protein Ta1206"/>
    <property type="match status" value="1"/>
</dbReference>
<accession>A0ABW4JN29</accession>
<name>A0ABW4JN29_9BACL</name>
<dbReference type="Gene3D" id="3.30.1980.10">
    <property type="entry name" value="Hypothetical protein YunC"/>
    <property type="match status" value="1"/>
</dbReference>
<evidence type="ECO:0000313" key="1">
    <source>
        <dbReference type="EMBL" id="MFD1677509.1"/>
    </source>
</evidence>
<protein>
    <submittedName>
        <fullName evidence="1">YunC family protein</fullName>
    </submittedName>
</protein>
<dbReference type="Proteomes" id="UP001597079">
    <property type="component" value="Unassembled WGS sequence"/>
</dbReference>
<dbReference type="Pfam" id="PF08827">
    <property type="entry name" value="DUF1805"/>
    <property type="match status" value="1"/>
</dbReference>
<sequence>MVSVEPIWVENYPFTATHVALPKTNLLVVSNHIGYVMCGALDISLLREQLAHRGIIAARATGVKTMAELLEGTVESCTQTAESLGIQAGMPIQAALELLGQEEMRQKED</sequence>
<dbReference type="InterPro" id="IPR036493">
    <property type="entry name" value="YunC_sf"/>
</dbReference>
<gene>
    <name evidence="1" type="ORF">ACFSB2_22880</name>
</gene>
<dbReference type="RefSeq" id="WP_377945399.1">
    <property type="nucleotide sequence ID" value="NZ_JBHUCX010000092.1"/>
</dbReference>
<keyword evidence="2" id="KW-1185">Reference proteome</keyword>